<sequence>MTTVLERPAPVSLGTAFWYWLKLGCISFGGPAGQIALMHTELVERRRWISEQRFLHALNYCMLLPGPEATQLAVYIGWLLHKTRGGILAGLLFVLPSLFILMLLSWIYLAYGKLPLVAGVLYGIKPAVVAIVLAAAWRIARRSLKNAALGAIAVAAFLAIAVFHLPFPAIVLGAAAIGLAGGRYWPGHFQIGGGHPDARASYGPAIIDDDSPTPAHARFSWGRLLAIAALGGGLGLAAWGLLAALFGAAGPLAQMAWFFSKAALLTFGGAYAVLPYVYQGGVETFHWLSGAQMMDGLALGETTPGPLIMIVAFVGFVGAWTHALFGDQLALAGVAGACVATFFTFLPSFLFILAGGPLVESTRDNIRLTAPLTAISAAVVGVIVSLALFFGQHVFYLQAPRPHWDVAAIAIGAAACVALLRFQAGTIKLLFACAAAGLVLSYLP</sequence>
<dbReference type="EMBL" id="JAQQXR010000006">
    <property type="protein sequence ID" value="MDC8759349.1"/>
    <property type="molecule type" value="Genomic_DNA"/>
</dbReference>
<gene>
    <name evidence="8" type="primary">chrA</name>
    <name evidence="8" type="ORF">OIK44_17335</name>
</gene>
<evidence type="ECO:0000313" key="9">
    <source>
        <dbReference type="Proteomes" id="UP001221208"/>
    </source>
</evidence>
<evidence type="ECO:0000256" key="6">
    <source>
        <dbReference type="ARBA" id="ARBA00023136"/>
    </source>
</evidence>
<feature type="transmembrane region" description="Helical" evidence="7">
    <location>
        <begin position="307"/>
        <end position="325"/>
    </location>
</feature>
<feature type="transmembrane region" description="Helical" evidence="7">
    <location>
        <begin position="224"/>
        <end position="246"/>
    </location>
</feature>
<keyword evidence="5 7" id="KW-1133">Transmembrane helix</keyword>
<dbReference type="PANTHER" id="PTHR33567">
    <property type="entry name" value="CHROMATE ION TRANSPORTER (EUROFUNG)"/>
    <property type="match status" value="1"/>
</dbReference>
<feature type="transmembrane region" description="Helical" evidence="7">
    <location>
        <begin position="17"/>
        <end position="37"/>
    </location>
</feature>
<comment type="similarity">
    <text evidence="2">Belongs to the chromate ion transporter (CHR) (TC 2.A.51) family.</text>
</comment>
<keyword evidence="4 7" id="KW-0812">Transmembrane</keyword>
<proteinExistence type="inferred from homology"/>
<dbReference type="Pfam" id="PF02417">
    <property type="entry name" value="Chromate_transp"/>
    <property type="match status" value="2"/>
</dbReference>
<dbReference type="InterPro" id="IPR014047">
    <property type="entry name" value="Chr_Tranpt_l_chain"/>
</dbReference>
<feature type="transmembrane region" description="Helical" evidence="7">
    <location>
        <begin position="114"/>
        <end position="137"/>
    </location>
</feature>
<evidence type="ECO:0000256" key="2">
    <source>
        <dbReference type="ARBA" id="ARBA00005262"/>
    </source>
</evidence>
<dbReference type="PIRSF" id="PIRSF004810">
    <property type="entry name" value="ChrA"/>
    <property type="match status" value="1"/>
</dbReference>
<reference evidence="8 9" key="1">
    <citation type="submission" date="2022-10" db="EMBL/GenBank/DDBJ databases">
        <title>Janthinobacterium sp. hw3 Genome sequencing.</title>
        <authorList>
            <person name="Park S."/>
        </authorList>
    </citation>
    <scope>NUCLEOTIDE SEQUENCE [LARGE SCALE GENOMIC DNA]</scope>
    <source>
        <strain evidence="9">hw3</strain>
    </source>
</reference>
<evidence type="ECO:0000256" key="1">
    <source>
        <dbReference type="ARBA" id="ARBA00004651"/>
    </source>
</evidence>
<keyword evidence="3" id="KW-1003">Cell membrane</keyword>
<comment type="subcellular location">
    <subcellularLocation>
        <location evidence="1">Cell membrane</location>
        <topology evidence="1">Multi-pass membrane protein</topology>
    </subcellularLocation>
</comment>
<evidence type="ECO:0000256" key="4">
    <source>
        <dbReference type="ARBA" id="ARBA00022692"/>
    </source>
</evidence>
<feature type="transmembrane region" description="Helical" evidence="7">
    <location>
        <begin position="331"/>
        <end position="356"/>
    </location>
</feature>
<accession>A0ABT5K368</accession>
<protein>
    <submittedName>
        <fullName evidence="8">Chromate efflux transporter</fullName>
    </submittedName>
</protein>
<evidence type="ECO:0000256" key="7">
    <source>
        <dbReference type="SAM" id="Phobius"/>
    </source>
</evidence>
<feature type="transmembrane region" description="Helical" evidence="7">
    <location>
        <begin position="402"/>
        <end position="420"/>
    </location>
</feature>
<keyword evidence="9" id="KW-1185">Reference proteome</keyword>
<feature type="transmembrane region" description="Helical" evidence="7">
    <location>
        <begin position="87"/>
        <end position="108"/>
    </location>
</feature>
<dbReference type="Proteomes" id="UP001221208">
    <property type="component" value="Unassembled WGS sequence"/>
</dbReference>
<evidence type="ECO:0000313" key="8">
    <source>
        <dbReference type="EMBL" id="MDC8759349.1"/>
    </source>
</evidence>
<dbReference type="NCBIfam" id="TIGR00937">
    <property type="entry name" value="2A51"/>
    <property type="match status" value="1"/>
</dbReference>
<comment type="caution">
    <text evidence="8">The sequence shown here is derived from an EMBL/GenBank/DDBJ whole genome shotgun (WGS) entry which is preliminary data.</text>
</comment>
<feature type="transmembrane region" description="Helical" evidence="7">
    <location>
        <begin position="149"/>
        <end position="177"/>
    </location>
</feature>
<name>A0ABT5K368_9BURK</name>
<evidence type="ECO:0000256" key="5">
    <source>
        <dbReference type="ARBA" id="ARBA00022989"/>
    </source>
</evidence>
<keyword evidence="6 7" id="KW-0472">Membrane</keyword>
<feature type="transmembrane region" description="Helical" evidence="7">
    <location>
        <begin position="368"/>
        <end position="390"/>
    </location>
</feature>
<dbReference type="RefSeq" id="WP_273672449.1">
    <property type="nucleotide sequence ID" value="NZ_JAQQXR010000006.1"/>
</dbReference>
<dbReference type="PANTHER" id="PTHR33567:SF3">
    <property type="entry name" value="CHROMATE ION TRANSPORTER (EUROFUNG)"/>
    <property type="match status" value="1"/>
</dbReference>
<dbReference type="InterPro" id="IPR003370">
    <property type="entry name" value="Chromate_transpt"/>
</dbReference>
<organism evidence="8 9">
    <name type="scientific">Janthinobacterium fluminis</name>
    <dbReference type="NCBI Taxonomy" id="2987524"/>
    <lineage>
        <taxon>Bacteria</taxon>
        <taxon>Pseudomonadati</taxon>
        <taxon>Pseudomonadota</taxon>
        <taxon>Betaproteobacteria</taxon>
        <taxon>Burkholderiales</taxon>
        <taxon>Oxalobacteraceae</taxon>
        <taxon>Janthinobacterium</taxon>
    </lineage>
</organism>
<feature type="transmembrane region" description="Helical" evidence="7">
    <location>
        <begin position="258"/>
        <end position="278"/>
    </location>
</feature>
<evidence type="ECO:0000256" key="3">
    <source>
        <dbReference type="ARBA" id="ARBA00022475"/>
    </source>
</evidence>